<comment type="caution">
    <text evidence="6">The sequence shown here is derived from an EMBL/GenBank/DDBJ whole genome shotgun (WGS) entry which is preliminary data.</text>
</comment>
<dbReference type="EMBL" id="JBHTAX010000001">
    <property type="protein sequence ID" value="MFC7190857.1"/>
    <property type="molecule type" value="Genomic_DNA"/>
</dbReference>
<evidence type="ECO:0000313" key="6">
    <source>
        <dbReference type="EMBL" id="MFC7190857.1"/>
    </source>
</evidence>
<evidence type="ECO:0000256" key="4">
    <source>
        <dbReference type="ARBA" id="ARBA00022837"/>
    </source>
</evidence>
<proteinExistence type="predicted"/>
<dbReference type="InterPro" id="IPR028974">
    <property type="entry name" value="TSP_type-3_rpt"/>
</dbReference>
<evidence type="ECO:0000256" key="5">
    <source>
        <dbReference type="SAM" id="MobiDB-lite"/>
    </source>
</evidence>
<keyword evidence="3" id="KW-0732">Signal</keyword>
<evidence type="ECO:0000256" key="2">
    <source>
        <dbReference type="ARBA" id="ARBA00022525"/>
    </source>
</evidence>
<organism evidence="6 7">
    <name type="scientific">Halocatena marina</name>
    <dbReference type="NCBI Taxonomy" id="2934937"/>
    <lineage>
        <taxon>Archaea</taxon>
        <taxon>Methanobacteriati</taxon>
        <taxon>Methanobacteriota</taxon>
        <taxon>Stenosarchaea group</taxon>
        <taxon>Halobacteria</taxon>
        <taxon>Halobacteriales</taxon>
        <taxon>Natronomonadaceae</taxon>
        <taxon>Halocatena</taxon>
    </lineage>
</organism>
<protein>
    <recommendedName>
        <fullName evidence="8">Calcium-binding protein</fullName>
    </recommendedName>
</protein>
<keyword evidence="2" id="KW-0964">Secreted</keyword>
<evidence type="ECO:0000313" key="7">
    <source>
        <dbReference type="Proteomes" id="UP001596417"/>
    </source>
</evidence>
<sequence>MSGYPLSGSRVYLVMLACMLVLSAGIVSAAQVDMSVDEYTLTGDSVLETEEDITYVTGWQSYSVEATVEGDPGAYQACLVMGDAVDEREIECKVVGVNASQSETVNFEKSEWPENMSGRQTVSLVVRDTNASDEPITTSSKQVNILGENGDYDGDGASNRVEIREGIEPRNDDTDGDGLSDGEELKLPTALPNKSDTDGDGLSDGIEVNKYDSAQTK</sequence>
<name>A0ABD5YQZ8_9EURY</name>
<keyword evidence="4" id="KW-0106">Calcium</keyword>
<dbReference type="InterPro" id="IPR059100">
    <property type="entry name" value="TSP3_bac"/>
</dbReference>
<accession>A0ABD5YQZ8</accession>
<evidence type="ECO:0000256" key="3">
    <source>
        <dbReference type="ARBA" id="ARBA00022729"/>
    </source>
</evidence>
<dbReference type="RefSeq" id="WP_390205858.1">
    <property type="nucleotide sequence ID" value="NZ_JBHTAX010000001.1"/>
</dbReference>
<feature type="compositionally biased region" description="Basic and acidic residues" evidence="5">
    <location>
        <begin position="161"/>
        <end position="173"/>
    </location>
</feature>
<dbReference type="Gene3D" id="4.10.1080.10">
    <property type="entry name" value="TSP type-3 repeat"/>
    <property type="match status" value="1"/>
</dbReference>
<dbReference type="Proteomes" id="UP001596417">
    <property type="component" value="Unassembled WGS sequence"/>
</dbReference>
<gene>
    <name evidence="6" type="ORF">ACFQL7_14145</name>
</gene>
<evidence type="ECO:0000256" key="1">
    <source>
        <dbReference type="ARBA" id="ARBA00004613"/>
    </source>
</evidence>
<dbReference type="AlphaFoldDB" id="A0ABD5YQZ8"/>
<reference evidence="6 7" key="1">
    <citation type="journal article" date="2019" name="Int. J. Syst. Evol. Microbiol.">
        <title>The Global Catalogue of Microorganisms (GCM) 10K type strain sequencing project: providing services to taxonomists for standard genome sequencing and annotation.</title>
        <authorList>
            <consortium name="The Broad Institute Genomics Platform"/>
            <consortium name="The Broad Institute Genome Sequencing Center for Infectious Disease"/>
            <person name="Wu L."/>
            <person name="Ma J."/>
        </authorList>
    </citation>
    <scope>NUCLEOTIDE SEQUENCE [LARGE SCALE GENOMIC DNA]</scope>
    <source>
        <strain evidence="6 7">RDMS1</strain>
    </source>
</reference>
<evidence type="ECO:0008006" key="8">
    <source>
        <dbReference type="Google" id="ProtNLM"/>
    </source>
</evidence>
<feature type="region of interest" description="Disordered" evidence="5">
    <location>
        <begin position="128"/>
        <end position="217"/>
    </location>
</feature>
<dbReference type="Pfam" id="PF18884">
    <property type="entry name" value="TSP3_bac"/>
    <property type="match status" value="3"/>
</dbReference>
<comment type="subcellular location">
    <subcellularLocation>
        <location evidence="1">Secreted</location>
    </subcellularLocation>
</comment>
<keyword evidence="7" id="KW-1185">Reference proteome</keyword>
<dbReference type="SUPFAM" id="SSF103647">
    <property type="entry name" value="TSP type-3 repeat"/>
    <property type="match status" value="1"/>
</dbReference>